<dbReference type="InterPro" id="IPR024930">
    <property type="entry name" value="Skp_dom_sf"/>
</dbReference>
<dbReference type="EMBL" id="RBKU01000001">
    <property type="protein sequence ID" value="RKR82560.1"/>
    <property type="molecule type" value="Genomic_DNA"/>
</dbReference>
<dbReference type="GO" id="GO:0050821">
    <property type="term" value="P:protein stabilization"/>
    <property type="evidence" value="ECO:0007669"/>
    <property type="project" value="TreeGrafter"/>
</dbReference>
<feature type="signal peptide" evidence="3">
    <location>
        <begin position="1"/>
        <end position="24"/>
    </location>
</feature>
<dbReference type="SMART" id="SM00935">
    <property type="entry name" value="OmpH"/>
    <property type="match status" value="1"/>
</dbReference>
<accession>A0A495J0S6</accession>
<evidence type="ECO:0000256" key="1">
    <source>
        <dbReference type="ARBA" id="ARBA00009091"/>
    </source>
</evidence>
<dbReference type="Proteomes" id="UP000268007">
    <property type="component" value="Unassembled WGS sequence"/>
</dbReference>
<proteinExistence type="inferred from homology"/>
<organism evidence="4 5">
    <name type="scientific">Mucilaginibacter gracilis</name>
    <dbReference type="NCBI Taxonomy" id="423350"/>
    <lineage>
        <taxon>Bacteria</taxon>
        <taxon>Pseudomonadati</taxon>
        <taxon>Bacteroidota</taxon>
        <taxon>Sphingobacteriia</taxon>
        <taxon>Sphingobacteriales</taxon>
        <taxon>Sphingobacteriaceae</taxon>
        <taxon>Mucilaginibacter</taxon>
    </lineage>
</organism>
<dbReference type="OrthoDB" id="1524711at2"/>
<dbReference type="PANTHER" id="PTHR35089">
    <property type="entry name" value="CHAPERONE PROTEIN SKP"/>
    <property type="match status" value="1"/>
</dbReference>
<name>A0A495J0S6_9SPHI</name>
<dbReference type="Pfam" id="PF03938">
    <property type="entry name" value="OmpH"/>
    <property type="match status" value="1"/>
</dbReference>
<evidence type="ECO:0000256" key="3">
    <source>
        <dbReference type="SAM" id="SignalP"/>
    </source>
</evidence>
<reference evidence="4 5" key="1">
    <citation type="submission" date="2018-10" db="EMBL/GenBank/DDBJ databases">
        <title>Genomic Encyclopedia of Archaeal and Bacterial Type Strains, Phase II (KMG-II): from individual species to whole genera.</title>
        <authorList>
            <person name="Goeker M."/>
        </authorList>
    </citation>
    <scope>NUCLEOTIDE SEQUENCE [LARGE SCALE GENOMIC DNA]</scope>
    <source>
        <strain evidence="4 5">DSM 18602</strain>
    </source>
</reference>
<dbReference type="RefSeq" id="WP_121198150.1">
    <property type="nucleotide sequence ID" value="NZ_RBKU01000001.1"/>
</dbReference>
<dbReference type="GO" id="GO:0051082">
    <property type="term" value="F:unfolded protein binding"/>
    <property type="evidence" value="ECO:0007669"/>
    <property type="project" value="InterPro"/>
</dbReference>
<dbReference type="Gene3D" id="3.30.910.20">
    <property type="entry name" value="Skp domain"/>
    <property type="match status" value="1"/>
</dbReference>
<evidence type="ECO:0000313" key="5">
    <source>
        <dbReference type="Proteomes" id="UP000268007"/>
    </source>
</evidence>
<dbReference type="SUPFAM" id="SSF111384">
    <property type="entry name" value="OmpH-like"/>
    <property type="match status" value="1"/>
</dbReference>
<comment type="caution">
    <text evidence="4">The sequence shown here is derived from an EMBL/GenBank/DDBJ whole genome shotgun (WGS) entry which is preliminary data.</text>
</comment>
<comment type="similarity">
    <text evidence="1">Belongs to the Skp family.</text>
</comment>
<dbReference type="InterPro" id="IPR005632">
    <property type="entry name" value="Chaperone_Skp"/>
</dbReference>
<sequence length="171" mass="18973">MKKLFKVALLAACISFTASFVAKAQSKQGYVYFSAIIDVMPEKATLQKTLQDYQKTFADQYQLMQTEYQTKGADYEKNRATMTDAVRAVKESELTDIQGRIQKFSADAQQKMEAKQSELAKPLFDKVKLAVNAVAKEKGYGFVLDATSQILVVAPDADDLTPAVKLKLGIK</sequence>
<dbReference type="PANTHER" id="PTHR35089:SF1">
    <property type="entry name" value="CHAPERONE PROTEIN SKP"/>
    <property type="match status" value="1"/>
</dbReference>
<keyword evidence="2 3" id="KW-0732">Signal</keyword>
<protein>
    <submittedName>
        <fullName evidence="4">Periplasmic chaperone for outer membrane proteins Skp</fullName>
    </submittedName>
</protein>
<keyword evidence="5" id="KW-1185">Reference proteome</keyword>
<evidence type="ECO:0000256" key="2">
    <source>
        <dbReference type="ARBA" id="ARBA00022729"/>
    </source>
</evidence>
<gene>
    <name evidence="4" type="ORF">BDD43_2745</name>
</gene>
<feature type="chain" id="PRO_5019768204" evidence="3">
    <location>
        <begin position="25"/>
        <end position="171"/>
    </location>
</feature>
<dbReference type="AlphaFoldDB" id="A0A495J0S6"/>
<dbReference type="GO" id="GO:0005829">
    <property type="term" value="C:cytosol"/>
    <property type="evidence" value="ECO:0007669"/>
    <property type="project" value="TreeGrafter"/>
</dbReference>
<evidence type="ECO:0000313" key="4">
    <source>
        <dbReference type="EMBL" id="RKR82560.1"/>
    </source>
</evidence>